<proteinExistence type="inferred from homology"/>
<organism evidence="12 15">
    <name type="scientific">Algibacter amylolyticus</name>
    <dbReference type="NCBI Taxonomy" id="1608400"/>
    <lineage>
        <taxon>Bacteria</taxon>
        <taxon>Pseudomonadati</taxon>
        <taxon>Bacteroidota</taxon>
        <taxon>Flavobacteriia</taxon>
        <taxon>Flavobacteriales</taxon>
        <taxon>Flavobacteriaceae</taxon>
        <taxon>Algibacter</taxon>
    </lineage>
</organism>
<keyword evidence="5" id="KW-0378">Hydrolase</keyword>
<evidence type="ECO:0000256" key="3">
    <source>
        <dbReference type="ARBA" id="ARBA00022670"/>
    </source>
</evidence>
<reference evidence="13 14" key="2">
    <citation type="submission" date="2019-07" db="EMBL/GenBank/DDBJ databases">
        <title>Algibacter marinivivus sp. nov., isolated from the surface of a marine red alga.</title>
        <authorList>
            <person name="Zhong X."/>
            <person name="Xu W."/>
            <person name="Zhang Y."/>
            <person name="Zhang Q."/>
            <person name="Du Z."/>
        </authorList>
    </citation>
    <scope>NUCLEOTIDE SEQUENCE [LARGE SCALE GENOMIC DNA]</scope>
    <source>
        <strain evidence="13 14">RU-4-M-4</strain>
    </source>
</reference>
<dbReference type="EMBL" id="VMBF01000010">
    <property type="protein sequence ID" value="TSJ73177.1"/>
    <property type="molecule type" value="Genomic_DNA"/>
</dbReference>
<dbReference type="InterPro" id="IPR003961">
    <property type="entry name" value="FN3_dom"/>
</dbReference>
<dbReference type="Proteomes" id="UP000322315">
    <property type="component" value="Unassembled WGS sequence"/>
</dbReference>
<evidence type="ECO:0000256" key="7">
    <source>
        <dbReference type="ARBA" id="ARBA00023049"/>
    </source>
</evidence>
<dbReference type="PANTHER" id="PTHR11705">
    <property type="entry name" value="PROTEASE FAMILY M14 CARBOXYPEPTIDASE A,B"/>
    <property type="match status" value="1"/>
</dbReference>
<dbReference type="GO" id="GO:0004181">
    <property type="term" value="F:metallocarboxypeptidase activity"/>
    <property type="evidence" value="ECO:0007669"/>
    <property type="project" value="InterPro"/>
</dbReference>
<dbReference type="GO" id="GO:0006508">
    <property type="term" value="P:proteolysis"/>
    <property type="evidence" value="ECO:0007669"/>
    <property type="project" value="UniProtKB-KW"/>
</dbReference>
<keyword evidence="14" id="KW-1185">Reference proteome</keyword>
<dbReference type="Pfam" id="PF00041">
    <property type="entry name" value="fn3"/>
    <property type="match status" value="1"/>
</dbReference>
<evidence type="ECO:0000256" key="1">
    <source>
        <dbReference type="ARBA" id="ARBA00001947"/>
    </source>
</evidence>
<dbReference type="PANTHER" id="PTHR11705:SF143">
    <property type="entry name" value="SLL0236 PROTEIN"/>
    <property type="match status" value="1"/>
</dbReference>
<evidence type="ECO:0000256" key="6">
    <source>
        <dbReference type="ARBA" id="ARBA00022833"/>
    </source>
</evidence>
<dbReference type="Gene3D" id="2.60.40.10">
    <property type="entry name" value="Immunoglobulins"/>
    <property type="match status" value="1"/>
</dbReference>
<dbReference type="SUPFAM" id="SSF53187">
    <property type="entry name" value="Zn-dependent exopeptidases"/>
    <property type="match status" value="1"/>
</dbReference>
<keyword evidence="3" id="KW-0645">Protease</keyword>
<dbReference type="InterPro" id="IPR013783">
    <property type="entry name" value="Ig-like_fold"/>
</dbReference>
<feature type="domain" description="Fibronectin type-III" evidence="10">
    <location>
        <begin position="849"/>
        <end position="934"/>
    </location>
</feature>
<dbReference type="EMBL" id="VWRS01000010">
    <property type="protein sequence ID" value="KAA5821893.1"/>
    <property type="molecule type" value="Genomic_DNA"/>
</dbReference>
<dbReference type="OrthoDB" id="1652165at2"/>
<evidence type="ECO:0000313" key="15">
    <source>
        <dbReference type="Proteomes" id="UP000322315"/>
    </source>
</evidence>
<dbReference type="Gene3D" id="3.40.630.10">
    <property type="entry name" value="Zn peptidases"/>
    <property type="match status" value="1"/>
</dbReference>
<dbReference type="SMART" id="SM00060">
    <property type="entry name" value="FN3"/>
    <property type="match status" value="1"/>
</dbReference>
<sequence>MYFIDFFSTSWMIFQLLSYIRPTNSFNPLNLMKKITLLSAILLLMVQLTFSQNISAKRIKINNPTKDQLLKVKVAGIDLACGAIFKDNSLILELGEGELDALYQQNIPYTIMVEDLIEYYKKKNEIELPIAKAALEAKKAKKLANKSLSTKSKSINNFIQYEGCTEVDWDVPTNFNLGSMMGCLTYSEMLAELDQMRALYPNLISVKTDASPGTVTHGNSYTNNGTYDTWAGQPIYYVRISDNPDTDEPNEPESLYSGMTHSREVSSMMNLIYYMWYVLENYNTDTGIKNLVDNHEMYFIPVANPDGLMWNEQIAPSGGGYQRKNLGPYNTGNNNVRGVDLNRNYDYFWGSHSIYANGGVGSSGTQSSGTYRGPSAFSEPETQIVRNFSATREFKTAMNHHAQSNLIPHSYNGYPGAPSSGREAEYHKFCHDMTRFNRYIYGEAPDILTIANGDMSDWMLGGATDLNGSNGSGQGILALAPENGAHDGSEGTFWPSATQIVDIAQRAVRMNFVNAYHSGKFAQFHDLNSSDITATAGNLEFGLEYLGQTLGDITLSIAPISPNNNIRFTSSTFDLSNDAPYTSVQSSWNKLEQRTISVPYALKTSIVDNEKIEFEITVTNDDGYVMYRANIIKTFNPNVLFQDNPDTDNLTNWTASGGTWGTTTDAYSGTKAISYAPSGSYANSQSNRRLTLNSTIDLSSSTASVIQFFAKWDLERNFDFAQIQGSTDGSTWIPLCGKYTKPGASEATNRYTSTYSSNTSTGKSTNDKNNQASAGLVYDADTMDKWVMEEIAIDATENSFLLGATNARFRFVFDSDSNNRADGYPTTFDGFSFDDFKVISLEIPCVTDVPTNVSASSITGTSTTINWDNTPSATYDLRYKESTSGTWIDVLNISTTTHNLTGLNNSTNYDVQVRSKCVNNSNYSASTQFSTAVSYCSADGDDGTYFYIDNVSFGSIDNNSTGNTSGYSNFTSLSHNLIPTGSTETISISKHYTGTQYELATSVWIDFNQDGDFTDSGEQVLSNPSSTTSPITGNITIPSNALAGTTRMRIIQKYYNITGEFANDPCESFNYGEVEDYTINIKSNDPIASCQNIDATLDATGNVTITAANLDDGTSFGDLSIDISSFTCANIGTNNVTLTATDPSDSGNTHTCVAVVTVIQQDAPTQTNCWDNYTYNYTTCVWENQGTQPAEPTTELECWETRSFNDTTCAWEVTGTQPTEPTTELECWETRSFNDTTCAWEVTGTQPTEPTTECYETATFNDTTCSWEVIDNGTGTLYYRDNDNDGFGDPSISVLDCSTPTGYITNNTDCDDTDNTIYPGAPEVTNDGIDQDCDGSDQTTLDNSTQEINLIAVTPNPFKDNVNIQLPSSLNNSDFNIKVFDLNGRLVFDRKFSSKNSQVKVTGLSKLNQAPYIFKIINIKSGATTYKRMIKN</sequence>
<dbReference type="CDD" id="cd03859">
    <property type="entry name" value="M14_CPT"/>
    <property type="match status" value="1"/>
</dbReference>
<comment type="caution">
    <text evidence="8">Lacks conserved residue(s) required for the propagation of feature annotation.</text>
</comment>
<dbReference type="Pfam" id="PF11617">
    <property type="entry name" value="Cu-binding_MopE"/>
    <property type="match status" value="1"/>
</dbReference>
<dbReference type="GO" id="GO:0008270">
    <property type="term" value="F:zinc ion binding"/>
    <property type="evidence" value="ECO:0007669"/>
    <property type="project" value="InterPro"/>
</dbReference>
<evidence type="ECO:0000256" key="8">
    <source>
        <dbReference type="PROSITE-ProRule" id="PRU01379"/>
    </source>
</evidence>
<dbReference type="Pfam" id="PF20009">
    <property type="entry name" value="GEVED"/>
    <property type="match status" value="1"/>
</dbReference>
<comment type="cofactor">
    <cofactor evidence="1">
        <name>Zn(2+)</name>
        <dbReference type="ChEBI" id="CHEBI:29105"/>
    </cofactor>
</comment>
<dbReference type="CDD" id="cd00063">
    <property type="entry name" value="FN3"/>
    <property type="match status" value="1"/>
</dbReference>
<dbReference type="InterPro" id="IPR045474">
    <property type="entry name" value="GEVED"/>
</dbReference>
<name>A0A5M7AWV4_9FLAO</name>
<dbReference type="InterPro" id="IPR026444">
    <property type="entry name" value="Secre_tail"/>
</dbReference>
<evidence type="ECO:0000259" key="10">
    <source>
        <dbReference type="PROSITE" id="PS50853"/>
    </source>
</evidence>
<evidence type="ECO:0000256" key="5">
    <source>
        <dbReference type="ARBA" id="ARBA00022801"/>
    </source>
</evidence>
<feature type="domain" description="Peptidase M14" evidence="11">
    <location>
        <begin position="182"/>
        <end position="518"/>
    </location>
</feature>
<dbReference type="InterPro" id="IPR021655">
    <property type="entry name" value="Put_metal-bd"/>
</dbReference>
<feature type="region of interest" description="Disordered" evidence="9">
    <location>
        <begin position="750"/>
        <end position="771"/>
    </location>
</feature>
<dbReference type="SUPFAM" id="SSF49265">
    <property type="entry name" value="Fibronectin type III"/>
    <property type="match status" value="1"/>
</dbReference>
<comment type="caution">
    <text evidence="12">The sequence shown here is derived from an EMBL/GenBank/DDBJ whole genome shotgun (WGS) entry which is preliminary data.</text>
</comment>
<dbReference type="NCBIfam" id="TIGR04183">
    <property type="entry name" value="Por_Secre_tail"/>
    <property type="match status" value="1"/>
</dbReference>
<feature type="compositionally biased region" description="Low complexity" evidence="9">
    <location>
        <begin position="750"/>
        <end position="770"/>
    </location>
</feature>
<evidence type="ECO:0000256" key="4">
    <source>
        <dbReference type="ARBA" id="ARBA00022729"/>
    </source>
</evidence>
<dbReference type="Pfam" id="PF00246">
    <property type="entry name" value="Peptidase_M14"/>
    <property type="match status" value="1"/>
</dbReference>
<protein>
    <submittedName>
        <fullName evidence="12">T9SS type A sorting domain-containing protein</fullName>
    </submittedName>
</protein>
<accession>A0A5M7AWV4</accession>
<dbReference type="InterPro" id="IPR036116">
    <property type="entry name" value="FN3_sf"/>
</dbReference>
<dbReference type="PROSITE" id="PS52035">
    <property type="entry name" value="PEPTIDASE_M14"/>
    <property type="match status" value="1"/>
</dbReference>
<dbReference type="InterPro" id="IPR033810">
    <property type="entry name" value="Carboxypeptidase_T"/>
</dbReference>
<gene>
    <name evidence="12" type="ORF">F2B50_15410</name>
    <name evidence="13" type="ORF">FPF71_15410</name>
</gene>
<dbReference type="InterPro" id="IPR000834">
    <property type="entry name" value="Peptidase_M14"/>
</dbReference>
<evidence type="ECO:0000313" key="13">
    <source>
        <dbReference type="EMBL" id="TSJ73177.1"/>
    </source>
</evidence>
<evidence type="ECO:0000313" key="14">
    <source>
        <dbReference type="Proteomes" id="UP000315145"/>
    </source>
</evidence>
<comment type="similarity">
    <text evidence="2 8">Belongs to the peptidase M14 family.</text>
</comment>
<dbReference type="SMART" id="SM00631">
    <property type="entry name" value="Zn_pept"/>
    <property type="match status" value="1"/>
</dbReference>
<evidence type="ECO:0000256" key="9">
    <source>
        <dbReference type="SAM" id="MobiDB-lite"/>
    </source>
</evidence>
<dbReference type="Proteomes" id="UP000315145">
    <property type="component" value="Unassembled WGS sequence"/>
</dbReference>
<dbReference type="PROSITE" id="PS50853">
    <property type="entry name" value="FN3"/>
    <property type="match status" value="1"/>
</dbReference>
<reference evidence="12 15" key="1">
    <citation type="journal article" date="2015" name="Int. J. Syst. Evol. Microbiol.">
        <title>Algibacter amylolyticus sp. nov., isolated from intertidal sediment.</title>
        <authorList>
            <person name="Zhang D.C."/>
            <person name="Wu J."/>
            <person name="Neuner K."/>
            <person name="Yao J."/>
            <person name="Margesin R."/>
        </authorList>
    </citation>
    <scope>NUCLEOTIDE SEQUENCE [LARGE SCALE GENOMIC DNA]</scope>
    <source>
        <strain evidence="12 15">RU-4-M-4</strain>
    </source>
</reference>
<keyword evidence="4" id="KW-0732">Signal</keyword>
<dbReference type="Pfam" id="PF18962">
    <property type="entry name" value="Por_Secre_tail"/>
    <property type="match status" value="1"/>
</dbReference>
<dbReference type="GO" id="GO:0005615">
    <property type="term" value="C:extracellular space"/>
    <property type="evidence" value="ECO:0007669"/>
    <property type="project" value="TreeGrafter"/>
</dbReference>
<keyword evidence="7" id="KW-0482">Metalloprotease</keyword>
<evidence type="ECO:0000256" key="2">
    <source>
        <dbReference type="ARBA" id="ARBA00005988"/>
    </source>
</evidence>
<reference evidence="12" key="3">
    <citation type="submission" date="2019-09" db="EMBL/GenBank/DDBJ databases">
        <authorList>
            <person name="Zhang D.-C."/>
        </authorList>
    </citation>
    <scope>NUCLEOTIDE SEQUENCE</scope>
    <source>
        <strain evidence="12">RU-4-M-4</strain>
    </source>
</reference>
<evidence type="ECO:0000313" key="12">
    <source>
        <dbReference type="EMBL" id="KAA5821893.1"/>
    </source>
</evidence>
<evidence type="ECO:0000259" key="11">
    <source>
        <dbReference type="PROSITE" id="PS52035"/>
    </source>
</evidence>
<keyword evidence="6" id="KW-0862">Zinc</keyword>